<dbReference type="AlphaFoldDB" id="F4G1J4"/>
<keyword evidence="3" id="KW-1185">Reference proteome</keyword>
<evidence type="ECO:0000256" key="1">
    <source>
        <dbReference type="SAM" id="MobiDB-lite"/>
    </source>
</evidence>
<feature type="compositionally biased region" description="Basic and acidic residues" evidence="1">
    <location>
        <begin position="21"/>
        <end position="38"/>
    </location>
</feature>
<sequence length="38" mass="4366">MLNRDFIVRRGTEGLDSDLPESIRDPGKIQDKGRDLDH</sequence>
<evidence type="ECO:0000313" key="2">
    <source>
        <dbReference type="EMBL" id="AEB94807.1"/>
    </source>
</evidence>
<organism evidence="2 3">
    <name type="scientific">Metallosphaera cuprina (strain Ar-4)</name>
    <dbReference type="NCBI Taxonomy" id="1006006"/>
    <lineage>
        <taxon>Archaea</taxon>
        <taxon>Thermoproteota</taxon>
        <taxon>Thermoprotei</taxon>
        <taxon>Sulfolobales</taxon>
        <taxon>Sulfolobaceae</taxon>
        <taxon>Metallosphaera</taxon>
    </lineage>
</organism>
<accession>F4G1J4</accession>
<reference evidence="2 3" key="1">
    <citation type="journal article" date="2011" name="J. Bacteriol.">
        <title>Complete genome sequence of Metallosphaera cuprina, a metal sulfide-oxidizing archaeon from a hot spring.</title>
        <authorList>
            <person name="Liu L.J."/>
            <person name="You X.Y."/>
            <person name="Zheng H."/>
            <person name="Wang S."/>
            <person name="Jiang C.Y."/>
            <person name="Liu S.J."/>
        </authorList>
    </citation>
    <scope>NUCLEOTIDE SEQUENCE [LARGE SCALE GENOMIC DNA]</scope>
    <source>
        <strain evidence="2 3">Ar-4</strain>
    </source>
</reference>
<proteinExistence type="predicted"/>
<dbReference type="HOGENOM" id="CLU_3322920_0_0_2"/>
<feature type="region of interest" description="Disordered" evidence="1">
    <location>
        <begin position="1"/>
        <end position="38"/>
    </location>
</feature>
<dbReference type="KEGG" id="mcn:Mcup_0702"/>
<feature type="compositionally biased region" description="Basic and acidic residues" evidence="1">
    <location>
        <begin position="1"/>
        <end position="13"/>
    </location>
</feature>
<dbReference type="Proteomes" id="UP000007812">
    <property type="component" value="Chromosome"/>
</dbReference>
<name>F4G1J4_METCR</name>
<evidence type="ECO:0000313" key="3">
    <source>
        <dbReference type="Proteomes" id="UP000007812"/>
    </source>
</evidence>
<dbReference type="EMBL" id="CP002656">
    <property type="protein sequence ID" value="AEB94807.1"/>
    <property type="molecule type" value="Genomic_DNA"/>
</dbReference>
<gene>
    <name evidence="2" type="ordered locus">Mcup_0702</name>
</gene>
<protein>
    <submittedName>
        <fullName evidence="2">Uncharacterized protein</fullName>
    </submittedName>
</protein>